<dbReference type="InterPro" id="IPR036291">
    <property type="entry name" value="NAD(P)-bd_dom_sf"/>
</dbReference>
<evidence type="ECO:0000256" key="3">
    <source>
        <dbReference type="ARBA" id="ARBA00022679"/>
    </source>
</evidence>
<reference evidence="12" key="1">
    <citation type="journal article" date="2019" name="Int. J. Syst. Evol. Microbiol.">
        <title>The Global Catalogue of Microorganisms (GCM) 10K type strain sequencing project: providing services to taxonomists for standard genome sequencing and annotation.</title>
        <authorList>
            <consortium name="The Broad Institute Genomics Platform"/>
            <consortium name="The Broad Institute Genome Sequencing Center for Infectious Disease"/>
            <person name="Wu L."/>
            <person name="Ma J."/>
        </authorList>
    </citation>
    <scope>NUCLEOTIDE SEQUENCE [LARGE SCALE GENOMIC DNA]</scope>
    <source>
        <strain evidence="12">JCM 12125</strain>
    </source>
</reference>
<evidence type="ECO:0000256" key="6">
    <source>
        <dbReference type="ARBA" id="ARBA00023136"/>
    </source>
</evidence>
<keyword evidence="5 9" id="KW-1133">Transmembrane helix</keyword>
<keyword evidence="3" id="KW-0808">Transferase</keyword>
<evidence type="ECO:0000256" key="4">
    <source>
        <dbReference type="ARBA" id="ARBA00022692"/>
    </source>
</evidence>
<keyword evidence="7" id="KW-0270">Exopolysaccharide synthesis</keyword>
<keyword evidence="12" id="KW-1185">Reference proteome</keyword>
<protein>
    <submittedName>
        <fullName evidence="11">Exopolysaccharide biosynthesis polyprenyl glycosylphosphotransferase</fullName>
    </submittedName>
</protein>
<dbReference type="PANTHER" id="PTHR30576">
    <property type="entry name" value="COLANIC BIOSYNTHESIS UDP-GLUCOSE LIPID CARRIER TRANSFERASE"/>
    <property type="match status" value="1"/>
</dbReference>
<feature type="transmembrane region" description="Helical" evidence="9">
    <location>
        <begin position="41"/>
        <end position="60"/>
    </location>
</feature>
<keyword evidence="6 9" id="KW-0472">Membrane</keyword>
<dbReference type="Pfam" id="PF02397">
    <property type="entry name" value="Bac_transf"/>
    <property type="match status" value="1"/>
</dbReference>
<dbReference type="Gene3D" id="3.40.50.720">
    <property type="entry name" value="NAD(P)-binding Rossmann-like Domain"/>
    <property type="match status" value="1"/>
</dbReference>
<feature type="transmembrane region" description="Helical" evidence="9">
    <location>
        <begin position="139"/>
        <end position="164"/>
    </location>
</feature>
<dbReference type="InterPro" id="IPR003362">
    <property type="entry name" value="Bact_transf"/>
</dbReference>
<organism evidence="11 12">
    <name type="scientific">Brevundimonas staleyi</name>
    <dbReference type="NCBI Taxonomy" id="74326"/>
    <lineage>
        <taxon>Bacteria</taxon>
        <taxon>Pseudomonadati</taxon>
        <taxon>Pseudomonadota</taxon>
        <taxon>Alphaproteobacteria</taxon>
        <taxon>Caulobacterales</taxon>
        <taxon>Caulobacteraceae</taxon>
        <taxon>Brevundimonas</taxon>
    </lineage>
</organism>
<evidence type="ECO:0000256" key="1">
    <source>
        <dbReference type="ARBA" id="ARBA00004141"/>
    </source>
</evidence>
<feature type="domain" description="Bacterial sugar transferase" evidence="10">
    <location>
        <begin position="296"/>
        <end position="481"/>
    </location>
</feature>
<comment type="similarity">
    <text evidence="2">Belongs to the bacterial sugar transferase family.</text>
</comment>
<dbReference type="SUPFAM" id="SSF51735">
    <property type="entry name" value="NAD(P)-binding Rossmann-fold domains"/>
    <property type="match status" value="1"/>
</dbReference>
<evidence type="ECO:0000256" key="9">
    <source>
        <dbReference type="SAM" id="Phobius"/>
    </source>
</evidence>
<feature type="compositionally biased region" description="Polar residues" evidence="8">
    <location>
        <begin position="1"/>
        <end position="10"/>
    </location>
</feature>
<dbReference type="NCBIfam" id="TIGR03025">
    <property type="entry name" value="EPS_sugtrans"/>
    <property type="match status" value="1"/>
</dbReference>
<evidence type="ECO:0000313" key="11">
    <source>
        <dbReference type="EMBL" id="MFC5344358.1"/>
    </source>
</evidence>
<comment type="subcellular location">
    <subcellularLocation>
        <location evidence="1">Membrane</location>
        <topology evidence="1">Multi-pass membrane protein</topology>
    </subcellularLocation>
</comment>
<feature type="region of interest" description="Disordered" evidence="8">
    <location>
        <begin position="1"/>
        <end position="24"/>
    </location>
</feature>
<dbReference type="RefSeq" id="WP_374037079.1">
    <property type="nucleotide sequence ID" value="NZ_CP169082.1"/>
</dbReference>
<evidence type="ECO:0000256" key="8">
    <source>
        <dbReference type="SAM" id="MobiDB-lite"/>
    </source>
</evidence>
<dbReference type="Pfam" id="PF13727">
    <property type="entry name" value="CoA_binding_3"/>
    <property type="match status" value="1"/>
</dbReference>
<accession>A0ABW0FTI6</accession>
<evidence type="ECO:0000256" key="7">
    <source>
        <dbReference type="ARBA" id="ARBA00023169"/>
    </source>
</evidence>
<proteinExistence type="inferred from homology"/>
<name>A0ABW0FTI6_9CAUL</name>
<dbReference type="EMBL" id="JBHSLF010000020">
    <property type="protein sequence ID" value="MFC5344358.1"/>
    <property type="molecule type" value="Genomic_DNA"/>
</dbReference>
<evidence type="ECO:0000313" key="12">
    <source>
        <dbReference type="Proteomes" id="UP001596152"/>
    </source>
</evidence>
<sequence length="489" mass="53526">MTLQTLSDPSGSIPERRRRPRRQAATTTPFIRVSMGMMNRMVGAADAVVILSAALIFHYLDIAGPPPLSFWQTLIAGLVGAVVFVASLATWGGYRVERYRRVRGQTLDVVVGVTLAALANRAVIWAFEPNVLTAHLWLSLWLLAVVCGLAMGRLACAVVVDALWTRGSLRRRVAVVGATLMAGDLIRRIRQEEWHRDLELVGLFDDRAPSVAGTVEDLRRLAQTRRVDLIVLAVPWNRSEEIFALGDRLQWISADVVTPLERPGFLSRSNALTQVAGVPALQLTRHPFRGTQGLVKQAQDYVVAACAVVLTAPILAVAATALALGGGGPVLFRQDRIGFNGRPFSIYKLRTMTIDPTDDGAGGQVRGNPRVTRLGALLRRTSIDELPQLLNVLKGEMSIVGPRPHVAGMRIGADPYAEAVRTYAARHQIKPGITGWAQINGMRGGIDTLEKARRGVELDLDYMRNWSLQLDLSIMAQTLTRHLMGPEVF</sequence>
<dbReference type="Proteomes" id="UP001596152">
    <property type="component" value="Unassembled WGS sequence"/>
</dbReference>
<comment type="caution">
    <text evidence="11">The sequence shown here is derived from an EMBL/GenBank/DDBJ whole genome shotgun (WGS) entry which is preliminary data.</text>
</comment>
<feature type="transmembrane region" description="Helical" evidence="9">
    <location>
        <begin position="301"/>
        <end position="324"/>
    </location>
</feature>
<evidence type="ECO:0000256" key="5">
    <source>
        <dbReference type="ARBA" id="ARBA00022989"/>
    </source>
</evidence>
<evidence type="ECO:0000256" key="2">
    <source>
        <dbReference type="ARBA" id="ARBA00006464"/>
    </source>
</evidence>
<keyword evidence="4 9" id="KW-0812">Transmembrane</keyword>
<evidence type="ECO:0000259" key="10">
    <source>
        <dbReference type="Pfam" id="PF02397"/>
    </source>
</evidence>
<feature type="transmembrane region" description="Helical" evidence="9">
    <location>
        <begin position="106"/>
        <end position="127"/>
    </location>
</feature>
<dbReference type="PANTHER" id="PTHR30576:SF0">
    <property type="entry name" value="UNDECAPRENYL-PHOSPHATE N-ACETYLGALACTOSAMINYL 1-PHOSPHATE TRANSFERASE-RELATED"/>
    <property type="match status" value="1"/>
</dbReference>
<dbReference type="InterPro" id="IPR017475">
    <property type="entry name" value="EPS_sugar_tfrase"/>
</dbReference>
<gene>
    <name evidence="11" type="ORF">ACFPIE_10555</name>
</gene>
<feature type="transmembrane region" description="Helical" evidence="9">
    <location>
        <begin position="72"/>
        <end position="94"/>
    </location>
</feature>